<keyword evidence="2" id="KW-1185">Reference proteome</keyword>
<gene>
    <name evidence="1" type="ORF">Q4T40_02315</name>
</gene>
<evidence type="ECO:0000313" key="1">
    <source>
        <dbReference type="EMBL" id="MDT8900070.1"/>
    </source>
</evidence>
<reference evidence="1 2" key="1">
    <citation type="submission" date="2023-07" db="EMBL/GenBank/DDBJ databases">
        <title>The novel representative of Negativicutes class, Anaeroselena agilis gen. nov. sp. nov.</title>
        <authorList>
            <person name="Prokofeva M.I."/>
            <person name="Elcheninov A.G."/>
            <person name="Klyukina A."/>
            <person name="Kublanov I.V."/>
            <person name="Frolov E.N."/>
            <person name="Podosokorskaya O.A."/>
        </authorList>
    </citation>
    <scope>NUCLEOTIDE SEQUENCE [LARGE SCALE GENOMIC DNA]</scope>
    <source>
        <strain evidence="1 2">4137-cl</strain>
    </source>
</reference>
<proteinExistence type="predicted"/>
<dbReference type="RefSeq" id="WP_413778630.1">
    <property type="nucleotide sequence ID" value="NZ_JAUOZS010000001.1"/>
</dbReference>
<name>A0ABU3NUF7_9FIRM</name>
<dbReference type="Proteomes" id="UP001254848">
    <property type="component" value="Unassembled WGS sequence"/>
</dbReference>
<evidence type="ECO:0000313" key="2">
    <source>
        <dbReference type="Proteomes" id="UP001254848"/>
    </source>
</evidence>
<protein>
    <submittedName>
        <fullName evidence="1">DUF3168 domain-containing protein</fullName>
    </submittedName>
</protein>
<dbReference type="Gene3D" id="3.30.2000.30">
    <property type="match status" value="1"/>
</dbReference>
<organism evidence="1 2">
    <name type="scientific">Anaeroselena agilis</name>
    <dbReference type="NCBI Taxonomy" id="3063788"/>
    <lineage>
        <taxon>Bacteria</taxon>
        <taxon>Bacillati</taxon>
        <taxon>Bacillota</taxon>
        <taxon>Negativicutes</taxon>
        <taxon>Acetonemataceae</taxon>
        <taxon>Anaeroselena</taxon>
    </lineage>
</organism>
<accession>A0ABU3NUF7</accession>
<dbReference type="InterPro" id="IPR021508">
    <property type="entry name" value="Gp17-like"/>
</dbReference>
<sequence length="133" mass="14497">MIIMRRIPMTALQTGLFNLLSAGQTTPVYDDVPEDAVFPYITIGAFTCKRVADKTSDIWDASIQIHIWSEYNGKAEINAVANDIATVVSSAAIEAPGFFVISQDVDFFEAFAEDEFGYHGVLTLVVTIQNTGG</sequence>
<dbReference type="EMBL" id="JAUOZS010000001">
    <property type="protein sequence ID" value="MDT8900070.1"/>
    <property type="molecule type" value="Genomic_DNA"/>
</dbReference>
<dbReference type="Pfam" id="PF11367">
    <property type="entry name" value="Tail_completion_gp17"/>
    <property type="match status" value="1"/>
</dbReference>
<dbReference type="InterPro" id="IPR053745">
    <property type="entry name" value="Viral_Tail_Comp_sf"/>
</dbReference>
<comment type="caution">
    <text evidence="1">The sequence shown here is derived from an EMBL/GenBank/DDBJ whole genome shotgun (WGS) entry which is preliminary data.</text>
</comment>